<feature type="compositionally biased region" description="Polar residues" evidence="1">
    <location>
        <begin position="82"/>
        <end position="105"/>
    </location>
</feature>
<feature type="compositionally biased region" description="Basic and acidic residues" evidence="1">
    <location>
        <begin position="120"/>
        <end position="135"/>
    </location>
</feature>
<sequence length="637" mass="72877">MPRRTLLAEQLSGKKRQPTAGLDTDPLDKEDKETQQNFRRLSTLYGANVKTVAMTKERRKTKLGLGVGVQAGAVMMGRSPSPAFSMNSSTKSFNPANSRRPSTAKASIGGGRTRAQTADLNRERPMTASETLRRLKELKKNKKQNMEEPLVERLSRPKSAKPKFKRGPKPKTSAKDIDFKKEVHPNNEVGHPWYYGYNNSTKLPASSPFAIASRFGYRGATELVKQCSDRAQHIDIDHPKDIQIERDLVRPNEWGPSVRCEAAKAYNTHNTPKQWPKNTEFPSGAVLNEDSHTYWYNRETTLGITSRPKSALPERLRRTLEKEKHMLVQLKSTVNKERRDIAANARPSSAPAGRRNLKKSLRSQDEERELYQLKGNNKLKYWGEISANIKRDLRPEYAKAVLTKKNKTQELVNSMKWLLLRELYKTWRRHLSRGQPAHPGMSDLHELASLFIVTSEENPLPSTISRDQFLNMLSKKVLNDSFDNRMAQKLYTCFDQRNTNRFAWVMIIASIRVLLQSYESTTQKLVGIFEIFDKYARGKMTIKNCHAPFSLVALSDESLHAMKMHYNHSFKNYLKDVILLRKKSTLELDSDGVEFCKVTKEIFQEALSKCPKIVDHFAENIENILRLSGVRPGMEAM</sequence>
<feature type="compositionally biased region" description="Basic and acidic residues" evidence="1">
    <location>
        <begin position="144"/>
        <end position="155"/>
    </location>
</feature>
<dbReference type="EMBL" id="BRYA01000553">
    <property type="protein sequence ID" value="GMI22753.1"/>
    <property type="molecule type" value="Genomic_DNA"/>
</dbReference>
<feature type="region of interest" description="Disordered" evidence="1">
    <location>
        <begin position="1"/>
        <end position="37"/>
    </location>
</feature>
<dbReference type="AlphaFoldDB" id="A0A9W7FXM1"/>
<feature type="region of interest" description="Disordered" evidence="1">
    <location>
        <begin position="80"/>
        <end position="174"/>
    </location>
</feature>
<comment type="caution">
    <text evidence="2">The sequence shown here is derived from an EMBL/GenBank/DDBJ whole genome shotgun (WGS) entry which is preliminary data.</text>
</comment>
<dbReference type="SUPFAM" id="SSF47473">
    <property type="entry name" value="EF-hand"/>
    <property type="match status" value="1"/>
</dbReference>
<dbReference type="Gene3D" id="1.10.238.10">
    <property type="entry name" value="EF-hand"/>
    <property type="match status" value="1"/>
</dbReference>
<evidence type="ECO:0000256" key="1">
    <source>
        <dbReference type="SAM" id="MobiDB-lite"/>
    </source>
</evidence>
<keyword evidence="3" id="KW-1185">Reference proteome</keyword>
<protein>
    <submittedName>
        <fullName evidence="2">Uncharacterized protein</fullName>
    </submittedName>
</protein>
<dbReference type="Proteomes" id="UP001165065">
    <property type="component" value="Unassembled WGS sequence"/>
</dbReference>
<evidence type="ECO:0000313" key="2">
    <source>
        <dbReference type="EMBL" id="GMI22753.1"/>
    </source>
</evidence>
<evidence type="ECO:0000313" key="3">
    <source>
        <dbReference type="Proteomes" id="UP001165065"/>
    </source>
</evidence>
<dbReference type="OrthoDB" id="188676at2759"/>
<reference evidence="3" key="1">
    <citation type="journal article" date="2023" name="Commun. Biol.">
        <title>Genome analysis of Parmales, the sister group of diatoms, reveals the evolutionary specialization of diatoms from phago-mixotrophs to photoautotrophs.</title>
        <authorList>
            <person name="Ban H."/>
            <person name="Sato S."/>
            <person name="Yoshikawa S."/>
            <person name="Yamada K."/>
            <person name="Nakamura Y."/>
            <person name="Ichinomiya M."/>
            <person name="Sato N."/>
            <person name="Blanc-Mathieu R."/>
            <person name="Endo H."/>
            <person name="Kuwata A."/>
            <person name="Ogata H."/>
        </authorList>
    </citation>
    <scope>NUCLEOTIDE SEQUENCE [LARGE SCALE GENOMIC DNA]</scope>
</reference>
<proteinExistence type="predicted"/>
<feature type="compositionally biased region" description="Basic residues" evidence="1">
    <location>
        <begin position="156"/>
        <end position="169"/>
    </location>
</feature>
<gene>
    <name evidence="2" type="ORF">TrCOL_g11412</name>
</gene>
<organism evidence="2 3">
    <name type="scientific">Triparma columacea</name>
    <dbReference type="NCBI Taxonomy" id="722753"/>
    <lineage>
        <taxon>Eukaryota</taxon>
        <taxon>Sar</taxon>
        <taxon>Stramenopiles</taxon>
        <taxon>Ochrophyta</taxon>
        <taxon>Bolidophyceae</taxon>
        <taxon>Parmales</taxon>
        <taxon>Triparmaceae</taxon>
        <taxon>Triparma</taxon>
    </lineage>
</organism>
<dbReference type="InterPro" id="IPR011992">
    <property type="entry name" value="EF-hand-dom_pair"/>
</dbReference>
<accession>A0A9W7FXM1</accession>
<name>A0A9W7FXM1_9STRA</name>
<feature type="region of interest" description="Disordered" evidence="1">
    <location>
        <begin position="339"/>
        <end position="365"/>
    </location>
</feature>